<dbReference type="AlphaFoldDB" id="A0A8T3DV00"/>
<keyword evidence="2" id="KW-1185">Reference proteome</keyword>
<reference evidence="1" key="1">
    <citation type="submission" date="2021-01" db="EMBL/GenBank/DDBJ databases">
        <authorList>
            <person name="Zahm M."/>
            <person name="Roques C."/>
            <person name="Cabau C."/>
            <person name="Klopp C."/>
            <person name="Donnadieu C."/>
            <person name="Jouanno E."/>
            <person name="Lampietro C."/>
            <person name="Louis A."/>
            <person name="Herpin A."/>
            <person name="Echchiki A."/>
            <person name="Berthelot C."/>
            <person name="Parey E."/>
            <person name="Roest-Crollius H."/>
            <person name="Braasch I."/>
            <person name="Postlethwait J."/>
            <person name="Bobe J."/>
            <person name="Montfort J."/>
            <person name="Bouchez O."/>
            <person name="Begum T."/>
            <person name="Mejri S."/>
            <person name="Adams A."/>
            <person name="Chen W.-J."/>
            <person name="Guiguen Y."/>
        </authorList>
    </citation>
    <scope>NUCLEOTIDE SEQUENCE</scope>
    <source>
        <tissue evidence="1">Blood</tissue>
    </source>
</reference>
<evidence type="ECO:0000313" key="1">
    <source>
        <dbReference type="EMBL" id="KAI1900761.1"/>
    </source>
</evidence>
<gene>
    <name evidence="1" type="ORF">AGOR_G00053210</name>
</gene>
<protein>
    <submittedName>
        <fullName evidence="1">Uncharacterized protein</fullName>
    </submittedName>
</protein>
<organism evidence="1 2">
    <name type="scientific">Albula goreensis</name>
    <dbReference type="NCBI Taxonomy" id="1534307"/>
    <lineage>
        <taxon>Eukaryota</taxon>
        <taxon>Metazoa</taxon>
        <taxon>Chordata</taxon>
        <taxon>Craniata</taxon>
        <taxon>Vertebrata</taxon>
        <taxon>Euteleostomi</taxon>
        <taxon>Actinopterygii</taxon>
        <taxon>Neopterygii</taxon>
        <taxon>Teleostei</taxon>
        <taxon>Albuliformes</taxon>
        <taxon>Albulidae</taxon>
        <taxon>Albula</taxon>
    </lineage>
</organism>
<accession>A0A8T3DV00</accession>
<name>A0A8T3DV00_9TELE</name>
<dbReference type="Proteomes" id="UP000829720">
    <property type="component" value="Unassembled WGS sequence"/>
</dbReference>
<comment type="caution">
    <text evidence="1">The sequence shown here is derived from an EMBL/GenBank/DDBJ whole genome shotgun (WGS) entry which is preliminary data.</text>
</comment>
<sequence length="90" mass="9954">MVTLAGDLSKQLAGNRERYIALSQTSHSLEKFKGKDEATVSRLLAVPGSPPGAGSPQLGQAWRGFQIQPRVGQQKAIWFQQNQHWRVIVT</sequence>
<proteinExistence type="predicted"/>
<evidence type="ECO:0000313" key="2">
    <source>
        <dbReference type="Proteomes" id="UP000829720"/>
    </source>
</evidence>
<dbReference type="EMBL" id="JAERUA010000004">
    <property type="protein sequence ID" value="KAI1900761.1"/>
    <property type="molecule type" value="Genomic_DNA"/>
</dbReference>